<dbReference type="PANTHER" id="PTHR24092">
    <property type="entry name" value="PROBABLE PHOSPHOLIPID-TRANSPORTING ATPASE"/>
    <property type="match status" value="1"/>
</dbReference>
<feature type="binding site" evidence="13">
    <location>
        <position position="610"/>
    </location>
    <ligand>
        <name>ATP</name>
        <dbReference type="ChEBI" id="CHEBI:30616"/>
    </ligand>
</feature>
<feature type="binding site" evidence="14">
    <location>
        <position position="739"/>
    </location>
    <ligand>
        <name>Mg(2+)</name>
        <dbReference type="ChEBI" id="CHEBI:18420"/>
    </ligand>
</feature>
<feature type="binding site" evidence="13">
    <location>
        <position position="329"/>
    </location>
    <ligand>
        <name>ATP</name>
        <dbReference type="ChEBI" id="CHEBI:30616"/>
    </ligand>
</feature>
<keyword evidence="18" id="KW-0378">Hydrolase</keyword>
<dbReference type="GeneID" id="14903861"/>
<evidence type="ECO:0000256" key="16">
    <source>
        <dbReference type="SAM" id="Coils"/>
    </source>
</evidence>
<keyword evidence="4 14" id="KW-0479">Metal-binding</keyword>
<evidence type="ECO:0000256" key="11">
    <source>
        <dbReference type="ARBA" id="ARBA00034036"/>
    </source>
</evidence>
<dbReference type="InterPro" id="IPR036412">
    <property type="entry name" value="HAD-like_sf"/>
</dbReference>
<protein>
    <recommendedName>
        <fullName evidence="15">Phospholipid-transporting ATPase</fullName>
        <ecNumber evidence="15">7.6.2.1</ecNumber>
    </recommendedName>
</protein>
<dbReference type="SFLD" id="SFLDG00002">
    <property type="entry name" value="C1.7:_P-type_atpase_like"/>
    <property type="match status" value="1"/>
</dbReference>
<dbReference type="Gene3D" id="3.40.50.1000">
    <property type="entry name" value="HAD superfamily/HAD-like"/>
    <property type="match status" value="1"/>
</dbReference>
<keyword evidence="10 15" id="KW-0472">Membrane</keyword>
<evidence type="ECO:0000256" key="4">
    <source>
        <dbReference type="ARBA" id="ARBA00022723"/>
    </source>
</evidence>
<dbReference type="GO" id="GO:0000287">
    <property type="term" value="F:magnesium ion binding"/>
    <property type="evidence" value="ECO:0007669"/>
    <property type="project" value="UniProtKB-UniRule"/>
</dbReference>
<dbReference type="OMA" id="QIVVNSH"/>
<evidence type="ECO:0000259" key="17">
    <source>
        <dbReference type="Pfam" id="PF16212"/>
    </source>
</evidence>
<keyword evidence="3 15" id="KW-0812">Transmembrane</keyword>
<evidence type="ECO:0000256" key="10">
    <source>
        <dbReference type="ARBA" id="ARBA00023136"/>
    </source>
</evidence>
<proteinExistence type="inferred from homology"/>
<dbReference type="FunCoup" id="G0R413">
    <property type="interactions" value="5"/>
</dbReference>
<feature type="binding site" evidence="13">
    <location>
        <position position="330"/>
    </location>
    <ligand>
        <name>ATP</name>
        <dbReference type="ChEBI" id="CHEBI:30616"/>
    </ligand>
</feature>
<comment type="similarity">
    <text evidence="2 15">Belongs to the cation transport ATPase (P-type) (TC 3.A.3) family. Type IV subfamily.</text>
</comment>
<feature type="coiled-coil region" evidence="16">
    <location>
        <begin position="543"/>
        <end position="577"/>
    </location>
</feature>
<feature type="transmembrane region" description="Helical" evidence="15">
    <location>
        <begin position="945"/>
        <end position="965"/>
    </location>
</feature>
<feature type="transmembrane region" description="Helical" evidence="15">
    <location>
        <begin position="915"/>
        <end position="938"/>
    </location>
</feature>
<dbReference type="Pfam" id="PF16212">
    <property type="entry name" value="PhoLip_ATPase_C"/>
    <property type="match status" value="1"/>
</dbReference>
<dbReference type="InterPro" id="IPR023298">
    <property type="entry name" value="ATPase_P-typ_TM_dom_sf"/>
</dbReference>
<evidence type="ECO:0000256" key="1">
    <source>
        <dbReference type="ARBA" id="ARBA00004141"/>
    </source>
</evidence>
<dbReference type="InterPro" id="IPR023299">
    <property type="entry name" value="ATPase_P-typ_cyto_dom_N"/>
</dbReference>
<comment type="subcellular location">
    <subcellularLocation>
        <location evidence="1 15">Membrane</location>
        <topology evidence="1 15">Multi-pass membrane protein</topology>
    </subcellularLocation>
</comment>
<evidence type="ECO:0000256" key="3">
    <source>
        <dbReference type="ARBA" id="ARBA00022692"/>
    </source>
</evidence>
<dbReference type="SUPFAM" id="SSF81660">
    <property type="entry name" value="Metal cation-transporting ATPase, ATP-binding domain N"/>
    <property type="match status" value="1"/>
</dbReference>
<evidence type="ECO:0000256" key="9">
    <source>
        <dbReference type="ARBA" id="ARBA00022989"/>
    </source>
</evidence>
<dbReference type="PROSITE" id="PS00154">
    <property type="entry name" value="ATPASE_E1_E2"/>
    <property type="match status" value="1"/>
</dbReference>
<evidence type="ECO:0000256" key="6">
    <source>
        <dbReference type="ARBA" id="ARBA00022840"/>
    </source>
</evidence>
<feature type="transmembrane region" description="Helical" evidence="15">
    <location>
        <begin position="12"/>
        <end position="33"/>
    </location>
</feature>
<feature type="binding site" evidence="14">
    <location>
        <position position="328"/>
    </location>
    <ligand>
        <name>Mg(2+)</name>
        <dbReference type="ChEBI" id="CHEBI:18420"/>
    </ligand>
</feature>
<dbReference type="InterPro" id="IPR008250">
    <property type="entry name" value="ATPase_P-typ_transduc_dom_A_sf"/>
</dbReference>
<gene>
    <name evidence="18" type="ORF">IMG5_188890</name>
</gene>
<dbReference type="GO" id="GO:0140326">
    <property type="term" value="F:ATPase-coupled intramembrane lipid transporter activity"/>
    <property type="evidence" value="ECO:0007669"/>
    <property type="project" value="UniProtKB-EC"/>
</dbReference>
<dbReference type="GO" id="GO:0045332">
    <property type="term" value="P:phospholipid translocation"/>
    <property type="evidence" value="ECO:0007669"/>
    <property type="project" value="TreeGrafter"/>
</dbReference>
<dbReference type="InterPro" id="IPR044492">
    <property type="entry name" value="P_typ_ATPase_HD_dom"/>
</dbReference>
<feature type="transmembrane region" description="Helical" evidence="15">
    <location>
        <begin position="219"/>
        <end position="238"/>
    </location>
</feature>
<evidence type="ECO:0000256" key="7">
    <source>
        <dbReference type="ARBA" id="ARBA00022842"/>
    </source>
</evidence>
<feature type="binding site" evidence="13">
    <location>
        <position position="743"/>
    </location>
    <ligand>
        <name>ATP</name>
        <dbReference type="ChEBI" id="CHEBI:30616"/>
    </ligand>
</feature>
<feature type="transmembrane region" description="Helical" evidence="15">
    <location>
        <begin position="881"/>
        <end position="903"/>
    </location>
</feature>
<feature type="transmembrane region" description="Helical" evidence="15">
    <location>
        <begin position="269"/>
        <end position="291"/>
    </location>
</feature>
<reference evidence="18 19" key="1">
    <citation type="submission" date="2011-07" db="EMBL/GenBank/DDBJ databases">
        <authorList>
            <person name="Coyne R."/>
            <person name="Brami D."/>
            <person name="Johnson J."/>
            <person name="Hostetler J."/>
            <person name="Hannick L."/>
            <person name="Clark T."/>
            <person name="Cassidy-Hanley D."/>
            <person name="Inman J."/>
        </authorList>
    </citation>
    <scope>NUCLEOTIDE SEQUENCE [LARGE SCALE GENOMIC DNA]</scope>
    <source>
        <strain evidence="18 19">G5</strain>
    </source>
</reference>
<dbReference type="InterPro" id="IPR001757">
    <property type="entry name" value="P_typ_ATPase"/>
</dbReference>
<dbReference type="InterPro" id="IPR032630">
    <property type="entry name" value="P_typ_ATPase_c"/>
</dbReference>
<dbReference type="FunFam" id="2.70.150.10:FF:000054">
    <property type="entry name" value="Phospholipid-transporting ATPase"/>
    <property type="match status" value="1"/>
</dbReference>
<dbReference type="Pfam" id="PF13246">
    <property type="entry name" value="Cation_ATPase"/>
    <property type="match status" value="1"/>
</dbReference>
<dbReference type="SUPFAM" id="SSF81653">
    <property type="entry name" value="Calcium ATPase, transduction domain A"/>
    <property type="match status" value="1"/>
</dbReference>
<keyword evidence="7 14" id="KW-0460">Magnesium</keyword>
<dbReference type="GO" id="GO:0016887">
    <property type="term" value="F:ATP hydrolysis activity"/>
    <property type="evidence" value="ECO:0007669"/>
    <property type="project" value="InterPro"/>
</dbReference>
<feature type="binding site" evidence="13">
    <location>
        <position position="609"/>
    </location>
    <ligand>
        <name>ATP</name>
        <dbReference type="ChEBI" id="CHEBI:30616"/>
    </ligand>
</feature>
<dbReference type="eggNOG" id="KOG0206">
    <property type="taxonomic scope" value="Eukaryota"/>
</dbReference>
<dbReference type="PANTHER" id="PTHR24092:SF150">
    <property type="entry name" value="PHOSPHOLIPID-TRANSPORTING ATPASE"/>
    <property type="match status" value="1"/>
</dbReference>
<organism evidence="18 19">
    <name type="scientific">Ichthyophthirius multifiliis</name>
    <name type="common">White spot disease agent</name>
    <name type="synonym">Ich</name>
    <dbReference type="NCBI Taxonomy" id="5932"/>
    <lineage>
        <taxon>Eukaryota</taxon>
        <taxon>Sar</taxon>
        <taxon>Alveolata</taxon>
        <taxon>Ciliophora</taxon>
        <taxon>Intramacronucleata</taxon>
        <taxon>Oligohymenophorea</taxon>
        <taxon>Hymenostomatida</taxon>
        <taxon>Ophryoglenina</taxon>
        <taxon>Ichthyophthirius</taxon>
    </lineage>
</organism>
<evidence type="ECO:0000256" key="15">
    <source>
        <dbReference type="RuleBase" id="RU362033"/>
    </source>
</evidence>
<dbReference type="SFLD" id="SFLDS00003">
    <property type="entry name" value="Haloacid_Dehalogenase"/>
    <property type="match status" value="1"/>
</dbReference>
<keyword evidence="16" id="KW-0175">Coiled coil</keyword>
<comment type="cofactor">
    <cofactor evidence="14">
        <name>Mg(2+)</name>
        <dbReference type="ChEBI" id="CHEBI:18420"/>
    </cofactor>
</comment>
<dbReference type="InterPro" id="IPR006539">
    <property type="entry name" value="P-type_ATPase_IV"/>
</dbReference>
<feature type="binding site" evidence="13">
    <location>
        <position position="471"/>
    </location>
    <ligand>
        <name>ATP</name>
        <dbReference type="ChEBI" id="CHEBI:30616"/>
    </ligand>
</feature>
<dbReference type="STRING" id="857967.G0R413"/>
<dbReference type="SFLD" id="SFLDF00027">
    <property type="entry name" value="p-type_atpase"/>
    <property type="match status" value="1"/>
</dbReference>
<dbReference type="GO" id="GO:0005524">
    <property type="term" value="F:ATP binding"/>
    <property type="evidence" value="ECO:0007669"/>
    <property type="project" value="UniProtKB-UniRule"/>
</dbReference>
<keyword evidence="6 13" id="KW-0067">ATP-binding</keyword>
<dbReference type="Gene3D" id="2.70.150.10">
    <property type="entry name" value="Calcium-transporting ATPase, cytoplasmic transduction domain A"/>
    <property type="match status" value="1"/>
</dbReference>
<sequence length="1087" mass="125814">MQTVPQISISNALPVIFVPLIVIVVISAMKDFFEDYKRMQSDKTENNMKIEVYNKEKKTFEFMSWQELHPGHIIKVRRDKYLPADTVLLFSSEQKGVCYIETKNLDGETNLDLKFADQRIHKHIRSEENLHQDCLIINYEKPSPLIYIFNGYLTAKNNDKIPLGPDNIILRGCSLKNTEFIIGVVVYTGHQSKIMYNILTVKKKKTAVENLMEKFITKIFYIQCLLCLLCSSSYLIWYHNNRNSLKYLQILVSDDNYEDQPVYNFLIRFGNWVLIFTNFVPISLLVTLEMVKFIQGITMSQDEKIQYTSVQSSNLNEQLGQINHIFCDKTGTLTQNIMQFKQIAVGYTIYGEQNYEFCSPLSDEEINKYYPKVNNVDFRDRLFMNIIKSEDSPEYEKVIHILFLLASCHSVQTNFSSGNIFYTASSPDEYAIINFAKFSGVEFMGIDNEQNICVKFNQKEYKSKLLHNFEFDSTRKRQSIIIKDFNGKYFLFCKGADSVISNLRRNDTDDTLINCLHERLRNFGAQGLRTLMLADREIEENQYLEWVQKYNNAQNTLENKEIEIEMLQNELEMNLNILGATAIEDKLQYEVPETIEALKNSGIKIWVLTGDKIETAINIAYACNLLDDSLEKAIIDSEHENEVVKFLEETLENFKNIEKNYNNNYGNKNSFQKTLNCALVISGHSLIHITKPHIKILILNITKYCKCVLCCRVSPKQKQEVVTTIRENDKSAITLAIGDGANDVNMITASHVGIGIKGVEGNQAARASDYSINQFKDLRRLLFYHGRECYRRNSQLVCYNFFKNILLVLPQFWYGFTNWFSGQTLYNSFIYQLFNIFFSSLPVMVYAIYDQEYPDHVLTKNKKKNYYEQGLKNQLFNPKVFWVWFASAFIQGGVVVTISLYSLEQTFVTPDGHSQWFWASGTMIFGLIVVISNIKILIMSNEHSLGSLVINFGSMFSYLITWVVISNINTTEIYRTIGQMFLTVNFHLGNILAITATSFFDWALSLYQKWNYNSVTEIEKSLPLKYETNIQAKQYLLKAQACINVKANNKQGFILNSRKGKGSKYGNTGYAFNQIEKKKQIQNQQMV</sequence>
<feature type="active site" description="4-aspartylphosphate intermediate" evidence="12">
    <location>
        <position position="328"/>
    </location>
</feature>
<evidence type="ECO:0000256" key="12">
    <source>
        <dbReference type="PIRSR" id="PIRSR606539-1"/>
    </source>
</evidence>
<evidence type="ECO:0000256" key="2">
    <source>
        <dbReference type="ARBA" id="ARBA00008109"/>
    </source>
</evidence>
<dbReference type="FunFam" id="3.40.50.1000:FF:000190">
    <property type="entry name" value="Phospholipid-transporting ATPase"/>
    <property type="match status" value="1"/>
</dbReference>
<dbReference type="OrthoDB" id="377733at2759"/>
<dbReference type="AlphaFoldDB" id="G0R413"/>
<name>G0R413_ICHMU</name>
<feature type="binding site" evidence="13">
    <location>
        <position position="429"/>
    </location>
    <ligand>
        <name>ATP</name>
        <dbReference type="ChEBI" id="CHEBI:30616"/>
    </ligand>
</feature>
<feature type="binding site" evidence="13">
    <location>
        <position position="328"/>
    </location>
    <ligand>
        <name>ATP</name>
        <dbReference type="ChEBI" id="CHEBI:30616"/>
    </ligand>
</feature>
<evidence type="ECO:0000256" key="14">
    <source>
        <dbReference type="PIRSR" id="PIRSR606539-3"/>
    </source>
</evidence>
<keyword evidence="19" id="KW-1185">Reference proteome</keyword>
<feature type="transmembrane region" description="Helical" evidence="15">
    <location>
        <begin position="796"/>
        <end position="816"/>
    </location>
</feature>
<feature type="binding site" evidence="13">
    <location>
        <position position="529"/>
    </location>
    <ligand>
        <name>ATP</name>
        <dbReference type="ChEBI" id="CHEBI:30616"/>
    </ligand>
</feature>
<keyword evidence="8 15" id="KW-1278">Translocase</keyword>
<dbReference type="Proteomes" id="UP000008983">
    <property type="component" value="Unassembled WGS sequence"/>
</dbReference>
<comment type="catalytic activity">
    <reaction evidence="11 15">
        <text>ATP + H2O + phospholipidSide 1 = ADP + phosphate + phospholipidSide 2.</text>
        <dbReference type="EC" id="7.6.2.1"/>
    </reaction>
</comment>
<feature type="binding site" evidence="14">
    <location>
        <position position="743"/>
    </location>
    <ligand>
        <name>Mg(2+)</name>
        <dbReference type="ChEBI" id="CHEBI:18420"/>
    </ligand>
</feature>
<feature type="domain" description="P-type ATPase C-terminal" evidence="17">
    <location>
        <begin position="765"/>
        <end position="1012"/>
    </location>
</feature>
<accession>G0R413</accession>
<dbReference type="RefSeq" id="XP_004027132.1">
    <property type="nucleotide sequence ID" value="XM_004027083.1"/>
</dbReference>
<feature type="binding site" evidence="13">
    <location>
        <position position="718"/>
    </location>
    <ligand>
        <name>ATP</name>
        <dbReference type="ChEBI" id="CHEBI:30616"/>
    </ligand>
</feature>
<dbReference type="GO" id="GO:0005886">
    <property type="term" value="C:plasma membrane"/>
    <property type="evidence" value="ECO:0007669"/>
    <property type="project" value="TreeGrafter"/>
</dbReference>
<feature type="binding site" evidence="13">
    <location>
        <position position="611"/>
    </location>
    <ligand>
        <name>ATP</name>
        <dbReference type="ChEBI" id="CHEBI:30616"/>
    </ligand>
</feature>
<dbReference type="EMBL" id="GL984320">
    <property type="protein sequence ID" value="EGR27787.1"/>
    <property type="molecule type" value="Genomic_DNA"/>
</dbReference>
<dbReference type="SUPFAM" id="SSF56784">
    <property type="entry name" value="HAD-like"/>
    <property type="match status" value="1"/>
</dbReference>
<evidence type="ECO:0000256" key="13">
    <source>
        <dbReference type="PIRSR" id="PIRSR606539-2"/>
    </source>
</evidence>
<dbReference type="EC" id="7.6.2.1" evidence="15"/>
<evidence type="ECO:0000313" key="19">
    <source>
        <dbReference type="Proteomes" id="UP000008983"/>
    </source>
</evidence>
<dbReference type="InterPro" id="IPR018303">
    <property type="entry name" value="ATPase_P-typ_P_site"/>
</dbReference>
<dbReference type="Gene3D" id="3.40.1110.10">
    <property type="entry name" value="Calcium-transporting ATPase, cytoplasmic domain N"/>
    <property type="match status" value="1"/>
</dbReference>
<feature type="binding site" evidence="13">
    <location>
        <position position="712"/>
    </location>
    <ligand>
        <name>ATP</name>
        <dbReference type="ChEBI" id="CHEBI:30616"/>
    </ligand>
</feature>
<evidence type="ECO:0000256" key="8">
    <source>
        <dbReference type="ARBA" id="ARBA00022967"/>
    </source>
</evidence>
<dbReference type="NCBIfam" id="TIGR01494">
    <property type="entry name" value="ATPase_P-type"/>
    <property type="match status" value="1"/>
</dbReference>
<dbReference type="SUPFAM" id="SSF81665">
    <property type="entry name" value="Calcium ATPase, transmembrane domain M"/>
    <property type="match status" value="1"/>
</dbReference>
<keyword evidence="5 13" id="KW-0547">Nucleotide-binding</keyword>
<feature type="binding site" evidence="14">
    <location>
        <position position="330"/>
    </location>
    <ligand>
        <name>Mg(2+)</name>
        <dbReference type="ChEBI" id="CHEBI:18420"/>
    </ligand>
</feature>
<dbReference type="InterPro" id="IPR023214">
    <property type="entry name" value="HAD_sf"/>
</dbReference>
<evidence type="ECO:0000256" key="5">
    <source>
        <dbReference type="ARBA" id="ARBA00022741"/>
    </source>
</evidence>
<feature type="transmembrane region" description="Helical" evidence="15">
    <location>
        <begin position="828"/>
        <end position="849"/>
    </location>
</feature>
<feature type="transmembrane region" description="Helical" evidence="15">
    <location>
        <begin position="985"/>
        <end position="1004"/>
    </location>
</feature>
<dbReference type="InParanoid" id="G0R413"/>
<feature type="binding site" evidence="13">
    <location>
        <position position="494"/>
    </location>
    <ligand>
        <name>ATP</name>
        <dbReference type="ChEBI" id="CHEBI:30616"/>
    </ligand>
</feature>
<keyword evidence="9 15" id="KW-1133">Transmembrane helix</keyword>
<dbReference type="NCBIfam" id="TIGR01652">
    <property type="entry name" value="ATPase-Plipid"/>
    <property type="match status" value="1"/>
</dbReference>
<evidence type="ECO:0000313" key="18">
    <source>
        <dbReference type="EMBL" id="EGR27787.1"/>
    </source>
</evidence>
<feature type="binding site" evidence="13">
    <location>
        <position position="742"/>
    </location>
    <ligand>
        <name>ATP</name>
        <dbReference type="ChEBI" id="CHEBI:30616"/>
    </ligand>
</feature>